<dbReference type="Gene3D" id="3.40.50.300">
    <property type="entry name" value="P-loop containing nucleotide triphosphate hydrolases"/>
    <property type="match status" value="1"/>
</dbReference>
<dbReference type="Gene3D" id="3.90.320.10">
    <property type="match status" value="1"/>
</dbReference>
<dbReference type="InterPro" id="IPR011335">
    <property type="entry name" value="Restrct_endonuc-II-like"/>
</dbReference>
<gene>
    <name evidence="2" type="ORF">OBE_16242</name>
</gene>
<dbReference type="SUPFAM" id="SSF52980">
    <property type="entry name" value="Restriction endonuclease-like"/>
    <property type="match status" value="1"/>
</dbReference>
<dbReference type="InterPro" id="IPR027417">
    <property type="entry name" value="P-loop_NTPase"/>
</dbReference>
<dbReference type="AlphaFoldDB" id="K1RM76"/>
<sequence length="781" mass="92516">MIKLKEANTLYICTNEKKEILLKQMSHDKEIFDIKFMTLNEFMEQYFFKYNVNIYPYLMEKYNISFSVAKEYLKYLYYIDLNNNYDSKKISFLQEMKKDLTNNNILIENKQFKEYLNSKNVYVDASCQLDNYLEKIFTSLNAQILTSSPQEKNIIVTQAADIEEEINNVIVKILELVDNKVSLNHIFLTNISADYFYTLKKLFKMYHIPLELNENISINSVPVIKEYFITKKLPEYNNENKNIIKPFISLLNKYTSISGSKYYKEILKEELKKTYILPPKYQESIKVKDFSNLEVEDDDYVFLLGFNEGVLPLLHKDEDYLSDSDKEILGMPTSVLENENSKKRTYQKITNIKNIYMSYKLHSFDDEFYPSSMIEDYSMNVSKTPLQNMHLSNSYNRRKLCLLLDEYNKYKVIHSDLKTLQKTYKDIMYNSYNHSFKSISNLDYLNYIHKPLKLSYTSINSYNLCPFSYYLKYVLKIDPFEESFQALVGSLYHKVLSTCFDENFDFEYIWQEFLQNKILSAKENFLLKRLKKELLEIIEVLKEQKMYTDFKKAYYEKEITIPLAKYKIDSYFTGIIDKIMFYQNMDDTYYALIDYKTGSFPTSLNNLKYGLDMQLPIYLYLVENSEVFKNPIFAGFYFQKVSLGSITTTNSKDYKAVVEDKLKLKGYSTSDEDILSHFDHNYTKSNIISGMSITKNGFSRYAKLLSEEDVYNILNYTKDKIEKSSINIIDSNFDIKPKVIQDDYKACKNCKFKDICYKVEEDYDRLEKVENLDFLGGDING</sequence>
<organism evidence="2">
    <name type="scientific">human gut metagenome</name>
    <dbReference type="NCBI Taxonomy" id="408170"/>
    <lineage>
        <taxon>unclassified sequences</taxon>
        <taxon>metagenomes</taxon>
        <taxon>organismal metagenomes</taxon>
    </lineage>
</organism>
<comment type="caution">
    <text evidence="2">The sequence shown here is derived from an EMBL/GenBank/DDBJ whole genome shotgun (WGS) entry which is preliminary data.</text>
</comment>
<reference evidence="2" key="1">
    <citation type="journal article" date="2013" name="Environ. Microbiol.">
        <title>Microbiota from the distal guts of lean and obese adolescents exhibit partial functional redundancy besides clear differences in community structure.</title>
        <authorList>
            <person name="Ferrer M."/>
            <person name="Ruiz A."/>
            <person name="Lanza F."/>
            <person name="Haange S.B."/>
            <person name="Oberbach A."/>
            <person name="Till H."/>
            <person name="Bargiela R."/>
            <person name="Campoy C."/>
            <person name="Segura M.T."/>
            <person name="Richter M."/>
            <person name="von Bergen M."/>
            <person name="Seifert J."/>
            <person name="Suarez A."/>
        </authorList>
    </citation>
    <scope>NUCLEOTIDE SEQUENCE</scope>
</reference>
<dbReference type="EMBL" id="AJWZ01011103">
    <property type="protein sequence ID" value="EKC46488.1"/>
    <property type="molecule type" value="Genomic_DNA"/>
</dbReference>
<proteinExistence type="predicted"/>
<dbReference type="SUPFAM" id="SSF52540">
    <property type="entry name" value="P-loop containing nucleoside triphosphate hydrolases"/>
    <property type="match status" value="1"/>
</dbReference>
<protein>
    <submittedName>
        <fullName evidence="2">ATP-dependent nuclease subunit B</fullName>
    </submittedName>
</protein>
<name>K1RM76_9ZZZZ</name>
<feature type="domain" description="PD-(D/E)XK endonuclease-like" evidence="1">
    <location>
        <begin position="454"/>
        <end position="756"/>
    </location>
</feature>
<dbReference type="InterPro" id="IPR038726">
    <property type="entry name" value="PDDEXK_AddAB-type"/>
</dbReference>
<evidence type="ECO:0000259" key="1">
    <source>
        <dbReference type="Pfam" id="PF12705"/>
    </source>
</evidence>
<dbReference type="InterPro" id="IPR011604">
    <property type="entry name" value="PDDEXK-like_dom_sf"/>
</dbReference>
<accession>K1RM76</accession>
<dbReference type="Pfam" id="PF12705">
    <property type="entry name" value="PDDEXK_1"/>
    <property type="match status" value="1"/>
</dbReference>
<evidence type="ECO:0000313" key="2">
    <source>
        <dbReference type="EMBL" id="EKC46488.1"/>
    </source>
</evidence>